<dbReference type="InterPro" id="IPR031314">
    <property type="entry name" value="DNK_dom"/>
</dbReference>
<dbReference type="GO" id="GO:0005737">
    <property type="term" value="C:cytoplasm"/>
    <property type="evidence" value="ECO:0007669"/>
    <property type="project" value="TreeGrafter"/>
</dbReference>
<dbReference type="RefSeq" id="WP_101074447.1">
    <property type="nucleotide sequence ID" value="NZ_PISP01000006.1"/>
</dbReference>
<dbReference type="AlphaFoldDB" id="A0A2N0VEY8"/>
<dbReference type="Proteomes" id="UP000233398">
    <property type="component" value="Unassembled WGS sequence"/>
</dbReference>
<evidence type="ECO:0000313" key="5">
    <source>
        <dbReference type="Proteomes" id="UP000233398"/>
    </source>
</evidence>
<keyword evidence="4" id="KW-0808">Transferase</keyword>
<evidence type="ECO:0000259" key="3">
    <source>
        <dbReference type="Pfam" id="PF01712"/>
    </source>
</evidence>
<dbReference type="GO" id="GO:0019136">
    <property type="term" value="F:deoxynucleoside kinase activity"/>
    <property type="evidence" value="ECO:0007669"/>
    <property type="project" value="InterPro"/>
</dbReference>
<dbReference type="OrthoDB" id="9776634at2"/>
<gene>
    <name evidence="4" type="ORF">CWD77_14140</name>
</gene>
<dbReference type="CDD" id="cd01673">
    <property type="entry name" value="dNK"/>
    <property type="match status" value="1"/>
</dbReference>
<feature type="active site" description="Proton acceptor" evidence="1">
    <location>
        <position position="80"/>
    </location>
</feature>
<feature type="domain" description="Deoxynucleoside kinase" evidence="3">
    <location>
        <begin position="8"/>
        <end position="197"/>
    </location>
</feature>
<reference evidence="4 5" key="1">
    <citation type="submission" date="2017-11" db="EMBL/GenBank/DDBJ databases">
        <title>Rhodohalobacter 15182 sp. nov., isolated from a salt lake.</title>
        <authorList>
            <person name="Han S."/>
        </authorList>
    </citation>
    <scope>NUCLEOTIDE SEQUENCE [LARGE SCALE GENOMIC DNA]</scope>
    <source>
        <strain evidence="4 5">15182</strain>
    </source>
</reference>
<dbReference type="PIRSF" id="PIRSF000705">
    <property type="entry name" value="DNK"/>
    <property type="match status" value="1"/>
</dbReference>
<evidence type="ECO:0000256" key="1">
    <source>
        <dbReference type="PIRSR" id="PIRSR000705-1"/>
    </source>
</evidence>
<dbReference type="InterPro" id="IPR050566">
    <property type="entry name" value="Deoxyribonucleoside_kinase"/>
</dbReference>
<dbReference type="PANTHER" id="PTHR10513:SF46">
    <property type="entry name" value="DEOXYGUANOSINE KINASE"/>
    <property type="match status" value="1"/>
</dbReference>
<keyword evidence="5" id="KW-1185">Reference proteome</keyword>
<dbReference type="Gene3D" id="3.40.50.300">
    <property type="entry name" value="P-loop containing nucleotide triphosphate hydrolases"/>
    <property type="match status" value="1"/>
</dbReference>
<organism evidence="4 5">
    <name type="scientific">Rhodohalobacter barkolensis</name>
    <dbReference type="NCBI Taxonomy" id="2053187"/>
    <lineage>
        <taxon>Bacteria</taxon>
        <taxon>Pseudomonadati</taxon>
        <taxon>Balneolota</taxon>
        <taxon>Balneolia</taxon>
        <taxon>Balneolales</taxon>
        <taxon>Balneolaceae</taxon>
        <taxon>Rhodohalobacter</taxon>
    </lineage>
</organism>
<accession>A0A2N0VEY8</accession>
<dbReference type="InterPro" id="IPR002624">
    <property type="entry name" value="DCK/DGK"/>
</dbReference>
<name>A0A2N0VEY8_9BACT</name>
<keyword evidence="2" id="KW-0547">Nucleotide-binding</keyword>
<keyword evidence="4" id="KW-0418">Kinase</keyword>
<sequence length="214" mass="25198">MPNQFDFIAIEGVIGAGKTSLAKLIAESSNARLVLEEFEENPFLPQFYENRERYAFQTQLSFLASRFKQQQRMLSRDLFDGGIVSDYMFEKDRIFARLNLGEDEMNLYDNIYNIMTGISAKPDLVIYLQSNVDRLMENIEQRGRDYERHITPDYLQELSNAYNQFFYHYNKAPLMIINSSEIDFVNNPNHLSYIEEQIFIQPIRSNTHIHIIPD</sequence>
<dbReference type="InterPro" id="IPR027417">
    <property type="entry name" value="P-loop_NTPase"/>
</dbReference>
<dbReference type="SUPFAM" id="SSF52540">
    <property type="entry name" value="P-loop containing nucleoside triphosphate hydrolases"/>
    <property type="match status" value="1"/>
</dbReference>
<dbReference type="GO" id="GO:0005524">
    <property type="term" value="F:ATP binding"/>
    <property type="evidence" value="ECO:0007669"/>
    <property type="project" value="UniProtKB-KW"/>
</dbReference>
<dbReference type="Pfam" id="PF01712">
    <property type="entry name" value="dNK"/>
    <property type="match status" value="1"/>
</dbReference>
<proteinExistence type="predicted"/>
<protein>
    <submittedName>
        <fullName evidence="4">Deoxynucleoside kinase</fullName>
    </submittedName>
</protein>
<dbReference type="PANTHER" id="PTHR10513">
    <property type="entry name" value="DEOXYNUCLEOSIDE KINASE"/>
    <property type="match status" value="1"/>
</dbReference>
<comment type="caution">
    <text evidence="4">The sequence shown here is derived from an EMBL/GenBank/DDBJ whole genome shotgun (WGS) entry which is preliminary data.</text>
</comment>
<evidence type="ECO:0000313" key="4">
    <source>
        <dbReference type="EMBL" id="PKD42753.1"/>
    </source>
</evidence>
<dbReference type="EMBL" id="PISP01000006">
    <property type="protein sequence ID" value="PKD42753.1"/>
    <property type="molecule type" value="Genomic_DNA"/>
</dbReference>
<feature type="binding site" evidence="2">
    <location>
        <begin position="12"/>
        <end position="20"/>
    </location>
    <ligand>
        <name>ATP</name>
        <dbReference type="ChEBI" id="CHEBI:30616"/>
    </ligand>
</feature>
<evidence type="ECO:0000256" key="2">
    <source>
        <dbReference type="PIRSR" id="PIRSR000705-3"/>
    </source>
</evidence>
<keyword evidence="2" id="KW-0067">ATP-binding</keyword>